<dbReference type="AlphaFoldDB" id="A0A9P6PNM4"/>
<dbReference type="EMBL" id="JAAAJB010001153">
    <property type="protein sequence ID" value="KAG0248830.1"/>
    <property type="molecule type" value="Genomic_DNA"/>
</dbReference>
<dbReference type="OrthoDB" id="2331397at2759"/>
<dbReference type="GO" id="GO:0004672">
    <property type="term" value="F:protein kinase activity"/>
    <property type="evidence" value="ECO:0007669"/>
    <property type="project" value="InterPro"/>
</dbReference>
<protein>
    <recommendedName>
        <fullName evidence="2">Serine-threonine/tyrosine-protein kinase catalytic domain-containing protein</fullName>
    </recommendedName>
</protein>
<name>A0A9P6PNM4_9FUNG</name>
<dbReference type="Gene3D" id="1.25.40.10">
    <property type="entry name" value="Tetratricopeptide repeat domain"/>
    <property type="match status" value="1"/>
</dbReference>
<gene>
    <name evidence="3" type="ORF">DFQ27_000600</name>
</gene>
<feature type="region of interest" description="Disordered" evidence="1">
    <location>
        <begin position="74"/>
        <end position="106"/>
    </location>
</feature>
<dbReference type="InterPro" id="IPR011009">
    <property type="entry name" value="Kinase-like_dom_sf"/>
</dbReference>
<dbReference type="InterPro" id="IPR001245">
    <property type="entry name" value="Ser-Thr/Tyr_kinase_cat_dom"/>
</dbReference>
<dbReference type="Pfam" id="PF07714">
    <property type="entry name" value="PK_Tyr_Ser-Thr"/>
    <property type="match status" value="1"/>
</dbReference>
<proteinExistence type="predicted"/>
<dbReference type="SMART" id="SM00671">
    <property type="entry name" value="SEL1"/>
    <property type="match status" value="1"/>
</dbReference>
<accession>A0A9P6PNM4</accession>
<keyword evidence="4" id="KW-1185">Reference proteome</keyword>
<sequence length="235" mass="25630">IAANCPEPFRDLNDTNFVRHVCSGGRETIPDNTPPDFRQWIERCWHQNPTVRPRAVEMVHFELEGIETLARDGNTMIDSSIPSDQENKVVPPSSLEAESDTSSTMSRVQASAPISSTPPVYCFDNEVGVPAEPAPATTAKDEETRLAIQCLGRAAELSEPVALATLARLYEHGEAGLQKDDRLALSYYSRAAKAGNPTAMMWMAKAYASQGDANSMANGKLSQTKAEQWFAVASQ</sequence>
<dbReference type="Proteomes" id="UP000807716">
    <property type="component" value="Unassembled WGS sequence"/>
</dbReference>
<feature type="domain" description="Serine-threonine/tyrosine-protein kinase catalytic" evidence="2">
    <location>
        <begin position="2"/>
        <end position="59"/>
    </location>
</feature>
<dbReference type="SUPFAM" id="SSF81901">
    <property type="entry name" value="HCP-like"/>
    <property type="match status" value="1"/>
</dbReference>
<evidence type="ECO:0000259" key="2">
    <source>
        <dbReference type="Pfam" id="PF07714"/>
    </source>
</evidence>
<feature type="non-terminal residue" evidence="3">
    <location>
        <position position="1"/>
    </location>
</feature>
<dbReference type="InterPro" id="IPR006597">
    <property type="entry name" value="Sel1-like"/>
</dbReference>
<dbReference type="SUPFAM" id="SSF56112">
    <property type="entry name" value="Protein kinase-like (PK-like)"/>
    <property type="match status" value="1"/>
</dbReference>
<evidence type="ECO:0000256" key="1">
    <source>
        <dbReference type="SAM" id="MobiDB-lite"/>
    </source>
</evidence>
<reference evidence="3" key="1">
    <citation type="journal article" date="2020" name="Fungal Divers.">
        <title>Resolving the Mortierellaceae phylogeny through synthesis of multi-gene phylogenetics and phylogenomics.</title>
        <authorList>
            <person name="Vandepol N."/>
            <person name="Liber J."/>
            <person name="Desiro A."/>
            <person name="Na H."/>
            <person name="Kennedy M."/>
            <person name="Barry K."/>
            <person name="Grigoriev I.V."/>
            <person name="Miller A.N."/>
            <person name="O'Donnell K."/>
            <person name="Stajich J.E."/>
            <person name="Bonito G."/>
        </authorList>
    </citation>
    <scope>NUCLEOTIDE SEQUENCE</scope>
    <source>
        <strain evidence="3">BC1065</strain>
    </source>
</reference>
<organism evidence="3 4">
    <name type="scientific">Actinomortierella ambigua</name>
    <dbReference type="NCBI Taxonomy" id="1343610"/>
    <lineage>
        <taxon>Eukaryota</taxon>
        <taxon>Fungi</taxon>
        <taxon>Fungi incertae sedis</taxon>
        <taxon>Mucoromycota</taxon>
        <taxon>Mortierellomycotina</taxon>
        <taxon>Mortierellomycetes</taxon>
        <taxon>Mortierellales</taxon>
        <taxon>Mortierellaceae</taxon>
        <taxon>Actinomortierella</taxon>
    </lineage>
</organism>
<comment type="caution">
    <text evidence="3">The sequence shown here is derived from an EMBL/GenBank/DDBJ whole genome shotgun (WGS) entry which is preliminary data.</text>
</comment>
<evidence type="ECO:0000313" key="4">
    <source>
        <dbReference type="Proteomes" id="UP000807716"/>
    </source>
</evidence>
<dbReference type="Gene3D" id="1.10.510.10">
    <property type="entry name" value="Transferase(Phosphotransferase) domain 1"/>
    <property type="match status" value="1"/>
</dbReference>
<dbReference type="InterPro" id="IPR011990">
    <property type="entry name" value="TPR-like_helical_dom_sf"/>
</dbReference>
<evidence type="ECO:0000313" key="3">
    <source>
        <dbReference type="EMBL" id="KAG0248830.1"/>
    </source>
</evidence>